<comment type="caution">
    <text evidence="9">The sequence shown here is derived from an EMBL/GenBank/DDBJ whole genome shotgun (WGS) entry which is preliminary data.</text>
</comment>
<evidence type="ECO:0000256" key="7">
    <source>
        <dbReference type="ARBA" id="ARBA00048714"/>
    </source>
</evidence>
<comment type="pathway">
    <text evidence="1 8">Amine and polyamine biosynthesis; ectoine biosynthesis; L-ectoine from L-aspartate 4-semialdehyde: step 3/3.</text>
</comment>
<dbReference type="InterPro" id="IPR011051">
    <property type="entry name" value="RmlC_Cupin_sf"/>
</dbReference>
<evidence type="ECO:0000256" key="6">
    <source>
        <dbReference type="ARBA" id="ARBA00033271"/>
    </source>
</evidence>
<dbReference type="EMBL" id="JAFHKK010000017">
    <property type="protein sequence ID" value="MBN2964794.1"/>
    <property type="molecule type" value="Genomic_DNA"/>
</dbReference>
<reference evidence="10" key="1">
    <citation type="submission" date="2021-02" db="EMBL/GenBank/DDBJ databases">
        <title>Sulfurospirillum tamanensis sp. nov.</title>
        <authorList>
            <person name="Merkel A.Y."/>
        </authorList>
    </citation>
    <scope>NUCLEOTIDE SEQUENCE [LARGE SCALE GENOMIC DNA]</scope>
    <source>
        <strain evidence="10">T05b</strain>
    </source>
</reference>
<dbReference type="PANTHER" id="PTHR39289:SF1">
    <property type="entry name" value="L-ECTOINE SYNTHASE"/>
    <property type="match status" value="1"/>
</dbReference>
<dbReference type="Proteomes" id="UP000703590">
    <property type="component" value="Unassembled WGS sequence"/>
</dbReference>
<dbReference type="NCBIfam" id="NF009806">
    <property type="entry name" value="PRK13290.1"/>
    <property type="match status" value="1"/>
</dbReference>
<dbReference type="InterPro" id="IPR010462">
    <property type="entry name" value="Ectoine_synth"/>
</dbReference>
<name>A0ABS2WUC9_9BACT</name>
<gene>
    <name evidence="8" type="primary">ectC</name>
    <name evidence="9" type="ORF">JWV37_08370</name>
</gene>
<evidence type="ECO:0000256" key="3">
    <source>
        <dbReference type="ARBA" id="ARBA00013192"/>
    </source>
</evidence>
<evidence type="ECO:0000313" key="10">
    <source>
        <dbReference type="Proteomes" id="UP000703590"/>
    </source>
</evidence>
<evidence type="ECO:0000256" key="5">
    <source>
        <dbReference type="ARBA" id="ARBA00023239"/>
    </source>
</evidence>
<dbReference type="HAMAP" id="MF_01255">
    <property type="entry name" value="Ectoine_synth"/>
    <property type="match status" value="1"/>
</dbReference>
<dbReference type="EC" id="4.2.1.108" evidence="3 8"/>
<comment type="catalytic activity">
    <reaction evidence="7 8">
        <text>(2S)-4-acetamido-2-aminobutanoate = L-ectoine + H2O</text>
        <dbReference type="Rhea" id="RHEA:17281"/>
        <dbReference type="ChEBI" id="CHEBI:15377"/>
        <dbReference type="ChEBI" id="CHEBI:58515"/>
        <dbReference type="ChEBI" id="CHEBI:58929"/>
        <dbReference type="EC" id="4.2.1.108"/>
    </reaction>
</comment>
<dbReference type="Gene3D" id="2.60.120.10">
    <property type="entry name" value="Jelly Rolls"/>
    <property type="match status" value="1"/>
</dbReference>
<dbReference type="CDD" id="cd06978">
    <property type="entry name" value="cupin_EctC"/>
    <property type="match status" value="1"/>
</dbReference>
<evidence type="ECO:0000256" key="2">
    <source>
        <dbReference type="ARBA" id="ARBA00009637"/>
    </source>
</evidence>
<evidence type="ECO:0000256" key="1">
    <source>
        <dbReference type="ARBA" id="ARBA00005181"/>
    </source>
</evidence>
<dbReference type="InterPro" id="IPR014710">
    <property type="entry name" value="RmlC-like_jellyroll"/>
</dbReference>
<comment type="function">
    <text evidence="8">Catalyzes the circularization of gamma-N-acetyl-alpha,gamma-diaminobutyric acid (ADABA) to ectoine (1,4,5,6-tetrahydro-2-methyl-4-pyrimidine carboxylic acid), which is an excellent osmoprotectant.</text>
</comment>
<evidence type="ECO:0000313" key="9">
    <source>
        <dbReference type="EMBL" id="MBN2964794.1"/>
    </source>
</evidence>
<proteinExistence type="inferred from homology"/>
<dbReference type="Pfam" id="PF06339">
    <property type="entry name" value="Ectoine_synth"/>
    <property type="match status" value="1"/>
</dbReference>
<reference evidence="9 10" key="2">
    <citation type="submission" date="2021-02" db="EMBL/GenBank/DDBJ databases">
        <title>Sulfurospirillum tamanensis sp. nov.</title>
        <authorList>
            <person name="Frolova A."/>
            <person name="Merkel A."/>
            <person name="Slobodkin A."/>
        </authorList>
    </citation>
    <scope>NUCLEOTIDE SEQUENCE [LARGE SCALE GENOMIC DNA]</scope>
    <source>
        <strain evidence="9 10">T05b</strain>
    </source>
</reference>
<dbReference type="PANTHER" id="PTHR39289">
    <property type="match status" value="1"/>
</dbReference>
<keyword evidence="5 8" id="KW-0456">Lyase</keyword>
<protein>
    <recommendedName>
        <fullName evidence="4 8">L-ectoine synthase</fullName>
        <ecNumber evidence="3 8">4.2.1.108</ecNumber>
    </recommendedName>
    <alternativeName>
        <fullName evidence="6 8">N-acetyldiaminobutyrate dehydratase</fullName>
    </alternativeName>
</protein>
<dbReference type="SUPFAM" id="SSF51182">
    <property type="entry name" value="RmlC-like cupins"/>
    <property type="match status" value="1"/>
</dbReference>
<dbReference type="RefSeq" id="WP_205459342.1">
    <property type="nucleotide sequence ID" value="NZ_JAFHKK010000017.1"/>
</dbReference>
<evidence type="ECO:0000256" key="8">
    <source>
        <dbReference type="HAMAP-Rule" id="MF_01255"/>
    </source>
</evidence>
<evidence type="ECO:0000256" key="4">
    <source>
        <dbReference type="ARBA" id="ARBA00019707"/>
    </source>
</evidence>
<comment type="similarity">
    <text evidence="2 8">Belongs to the ectoine synthase family.</text>
</comment>
<organism evidence="9 10">
    <name type="scientific">Sulfurospirillum tamanense</name>
    <dbReference type="NCBI Taxonomy" id="2813362"/>
    <lineage>
        <taxon>Bacteria</taxon>
        <taxon>Pseudomonadati</taxon>
        <taxon>Campylobacterota</taxon>
        <taxon>Epsilonproteobacteria</taxon>
        <taxon>Campylobacterales</taxon>
        <taxon>Sulfurospirillaceae</taxon>
        <taxon>Sulfurospirillum</taxon>
    </lineage>
</organism>
<accession>A0ABS2WUC9</accession>
<sequence>MIVRDIKDIIGTEREVHAKEGQWTSRRMLLKDDKMGFSFHETIIRKGTKTHIHYKNHLEAVYCVAGNGEIEDLTTGKRHKIYDGVMYALNNHDDHNLYGGTEDMRLICVFNPPIVGTENHDGDGVYPLIEDKEQE</sequence>
<reference evidence="9 10" key="3">
    <citation type="submission" date="2021-02" db="EMBL/GenBank/DDBJ databases">
        <authorList>
            <person name="Merkel A.Y."/>
        </authorList>
    </citation>
    <scope>NUCLEOTIDE SEQUENCE [LARGE SCALE GENOMIC DNA]</scope>
    <source>
        <strain evidence="9 10">T05b</strain>
    </source>
</reference>
<keyword evidence="10" id="KW-1185">Reference proteome</keyword>